<name>A0A7K3ME61_9ACTN</name>
<evidence type="ECO:0000313" key="2">
    <source>
        <dbReference type="Proteomes" id="UP000460435"/>
    </source>
</evidence>
<dbReference type="AlphaFoldDB" id="A0A7K3ME61"/>
<organism evidence="1 2">
    <name type="scientific">Phytoactinopolyspora mesophila</name>
    <dbReference type="NCBI Taxonomy" id="2650750"/>
    <lineage>
        <taxon>Bacteria</taxon>
        <taxon>Bacillati</taxon>
        <taxon>Actinomycetota</taxon>
        <taxon>Actinomycetes</taxon>
        <taxon>Jiangellales</taxon>
        <taxon>Jiangellaceae</taxon>
        <taxon>Phytoactinopolyspora</taxon>
    </lineage>
</organism>
<comment type="caution">
    <text evidence="1">The sequence shown here is derived from an EMBL/GenBank/DDBJ whole genome shotgun (WGS) entry which is preliminary data.</text>
</comment>
<dbReference type="RefSeq" id="WP_162453418.1">
    <property type="nucleotide sequence ID" value="NZ_WLZY01000014.1"/>
</dbReference>
<keyword evidence="2" id="KW-1185">Reference proteome</keyword>
<dbReference type="Proteomes" id="UP000460435">
    <property type="component" value="Unassembled WGS sequence"/>
</dbReference>
<evidence type="ECO:0000313" key="1">
    <source>
        <dbReference type="EMBL" id="NDL60698.1"/>
    </source>
</evidence>
<accession>A0A7K3ME61</accession>
<protein>
    <submittedName>
        <fullName evidence="1">Uncharacterized protein</fullName>
    </submittedName>
</protein>
<sequence>MLISVDGAGSSHDLIDHLDQLAKRPGRQLWYTVGWDLTQRERDAITLVPEKVWQTAIDTCGKLRTSRDEHARITPAAQIADITDLIRTGPHGLKDWPADLRVIARRERAHPGAQLSLFEQHAGWRFHLFATNIPRSLPSGHANRVLNNLAYLDALDRSHA</sequence>
<proteinExistence type="predicted"/>
<gene>
    <name evidence="1" type="ORF">F7O44_26840</name>
</gene>
<reference evidence="1 2" key="1">
    <citation type="submission" date="2019-11" db="EMBL/GenBank/DDBJ databases">
        <authorList>
            <person name="Li X.-J."/>
            <person name="Feng X.-M."/>
        </authorList>
    </citation>
    <scope>NUCLEOTIDE SEQUENCE [LARGE SCALE GENOMIC DNA]</scope>
    <source>
        <strain evidence="1 2">XMNu-373</strain>
    </source>
</reference>
<dbReference type="EMBL" id="WLZY01000014">
    <property type="protein sequence ID" value="NDL60698.1"/>
    <property type="molecule type" value="Genomic_DNA"/>
</dbReference>